<evidence type="ECO:0000259" key="1">
    <source>
        <dbReference type="SMART" id="SM00382"/>
    </source>
</evidence>
<gene>
    <name evidence="2" type="ORF">GCM10010492_70510</name>
</gene>
<comment type="caution">
    <text evidence="2">The sequence shown here is derived from an EMBL/GenBank/DDBJ whole genome shotgun (WGS) entry which is preliminary data.</text>
</comment>
<feature type="domain" description="AAA+ ATPase" evidence="1">
    <location>
        <begin position="338"/>
        <end position="616"/>
    </location>
</feature>
<accession>A0ABN0URS6</accession>
<proteinExistence type="predicted"/>
<sequence length="1599" mass="175403">MSDVNATRNSLVLSLLTLRRTLTSAPEEIGPAATRLADWAAANPEHAFCLPEWLSEDGTGELVADVLMERATGPEDLFDPDTVNTVVGSVGELLDKAFSEWAGDPALTAGRLPIGVVDPLSGNVLSLTADLVPAAGPTAVGGGLNAAAEAAMTAARAAVRTLLEPVVDDLSPLDAVLALPGAVAGIEVGDAELALPLALALLARFFSPERGVDVVAAGSLEDDGVVPLDEEGVRARLKAAGELGRGLLVATKDGWAVRRSADSALAVVKTTRHDLAEAARVLWGDEWEQWMERRRAAALRALGWSTVDLDAAAGPDQPVPDTEIHQVAELRNILDRKRDTSVVLGGPTGTAKTTIVRLLARDLRERGWQVVAVAPTDGHLPDEELLASIARIARTRGSRCLLVLDDVAPTGDGFSVDVDDLLSVTRQEEFDVSVLAVLRYDVGITTTEWKIESTHIVQSVVGQSQTMRFARTLVERHPELLGASEPLLTTLVRRYYRDLRELTQMMVRVSEGGPAVIDEDSVRTTVARQRERGDGALEKLAAVSLLNNHTSEDDLYPVTPDVLRALGAVRSMHEDSWRLPHQGLCRDILLGTGQQASGQAADMDAVRREIVVRALSQLINATKAVDDRALVRFLRNARQGDETALRALVGKDQFRDNFADWLERVDITVLADLGLIADRVLSDDLADQLGACLVRRCGDLAADTTRDLGVREMTLVLSALLRMRGSLDSEWQNCLNQLVGPLERILRAAESTWVRDVYRLVELLPKFQHDPITRLVAKHGFVALHGLKPGILRDYGIARRIHRVVKRSAQLIGMPVSPTEQEPSVRALLDYRPRPRHGLPAYLAALSLKLELEGIKDWEGLISERRSEILAALPNSDVRELRFAVAELHASHPAFCVRLLNVVTNLDVTLRNLIRREALPAETALLLQTLTNRHASLAFKVLYTRQQQPDRSLAHAMAKRIDDTGDIKGASMLLTVAYTLDDWKANPESGFAFQLASALGLKWFRESMKFDERPSVLSHLVVGLWRAKPAFADEVLDAAADLVTSSIEYSLRQWGPQLALEILDDVEVAEDFRWRLRGSLQEARMVEGMCHADSSDARAAFHRLARILFPTAPTAYLHAYHSDGIELTGSVSSALSCIVETVRTLRTANVGDTAASVLRDAVKARGNRRVFARLKAPGSPAELADAIRLMARLDRDYAATKVRELGGGGRHSILQRRVRYGMFAEPVGAANLMEAVEHVLPGEGAVLLDVAVNAHDQWHAFTVEVQHMQNPTQQWVISRQLAAVGLRFGDPHTSWMRRVYDSRLSTISQLRSPRFVSEQLRMLHLWDEDWAAQAAHFVDAQRVALRLRSMLVRDMSAVPSMLTVLKLCGATEKVDVIMSALADIDPRELVRRLGVRAATSLLLWAMPLMYEVADGLGVALAEQVGSAVRSYLVCDESDHWSQVGWAAFAVRAANLGSRLPAREPSVPPNLAFAAEVAWAVSQLPDQHWTRSALRDALDRLVNARPQSSSDVFHTLAAASIAKRSVELLVDRTKWAGVADLRLGQLGVLTKLSDRDPLLAQLLHEHRETISEQFDQPLVQQDPGVDRVSDWFSWNRFDLA</sequence>
<name>A0ABN0URS6_9PSEU</name>
<protein>
    <recommendedName>
        <fullName evidence="1">AAA+ ATPase domain-containing protein</fullName>
    </recommendedName>
</protein>
<dbReference type="InterPro" id="IPR027417">
    <property type="entry name" value="P-loop_NTPase"/>
</dbReference>
<dbReference type="RefSeq" id="WP_343939228.1">
    <property type="nucleotide sequence ID" value="NZ_BAAABU010000028.1"/>
</dbReference>
<dbReference type="Gene3D" id="3.40.50.300">
    <property type="entry name" value="P-loop containing nucleotide triphosphate hydrolases"/>
    <property type="match status" value="1"/>
</dbReference>
<dbReference type="CDD" id="cd00009">
    <property type="entry name" value="AAA"/>
    <property type="match status" value="1"/>
</dbReference>
<evidence type="ECO:0000313" key="2">
    <source>
        <dbReference type="EMBL" id="GAA0259459.1"/>
    </source>
</evidence>
<dbReference type="EMBL" id="BAAABU010000028">
    <property type="protein sequence ID" value="GAA0259459.1"/>
    <property type="molecule type" value="Genomic_DNA"/>
</dbReference>
<dbReference type="SUPFAM" id="SSF52540">
    <property type="entry name" value="P-loop containing nucleoside triphosphate hydrolases"/>
    <property type="match status" value="1"/>
</dbReference>
<keyword evidence="3" id="KW-1185">Reference proteome</keyword>
<dbReference type="Proteomes" id="UP001500416">
    <property type="component" value="Unassembled WGS sequence"/>
</dbReference>
<evidence type="ECO:0000313" key="3">
    <source>
        <dbReference type="Proteomes" id="UP001500416"/>
    </source>
</evidence>
<reference evidence="2 3" key="1">
    <citation type="journal article" date="2019" name="Int. J. Syst. Evol. Microbiol.">
        <title>The Global Catalogue of Microorganisms (GCM) 10K type strain sequencing project: providing services to taxonomists for standard genome sequencing and annotation.</title>
        <authorList>
            <consortium name="The Broad Institute Genomics Platform"/>
            <consortium name="The Broad Institute Genome Sequencing Center for Infectious Disease"/>
            <person name="Wu L."/>
            <person name="Ma J."/>
        </authorList>
    </citation>
    <scope>NUCLEOTIDE SEQUENCE [LARGE SCALE GENOMIC DNA]</scope>
    <source>
        <strain evidence="2 3">JCM 3380</strain>
    </source>
</reference>
<dbReference type="InterPro" id="IPR003593">
    <property type="entry name" value="AAA+_ATPase"/>
</dbReference>
<organism evidence="2 3">
    <name type="scientific">Saccharothrix mutabilis subsp. mutabilis</name>
    <dbReference type="NCBI Taxonomy" id="66855"/>
    <lineage>
        <taxon>Bacteria</taxon>
        <taxon>Bacillati</taxon>
        <taxon>Actinomycetota</taxon>
        <taxon>Actinomycetes</taxon>
        <taxon>Pseudonocardiales</taxon>
        <taxon>Pseudonocardiaceae</taxon>
        <taxon>Saccharothrix</taxon>
    </lineage>
</organism>
<dbReference type="SMART" id="SM00382">
    <property type="entry name" value="AAA"/>
    <property type="match status" value="1"/>
</dbReference>